<gene>
    <name evidence="2" type="ORF">PVAG01_08760</name>
</gene>
<accession>A0ABR4PB16</accession>
<comment type="caution">
    <text evidence="2">The sequence shown here is derived from an EMBL/GenBank/DDBJ whole genome shotgun (WGS) entry which is preliminary data.</text>
</comment>
<protein>
    <submittedName>
        <fullName evidence="2">Ankyrin repeat protein</fullName>
    </submittedName>
</protein>
<keyword evidence="3" id="KW-1185">Reference proteome</keyword>
<proteinExistence type="predicted"/>
<dbReference type="Proteomes" id="UP001629113">
    <property type="component" value="Unassembled WGS sequence"/>
</dbReference>
<name>A0ABR4PB16_9HELO</name>
<evidence type="ECO:0000313" key="3">
    <source>
        <dbReference type="Proteomes" id="UP001629113"/>
    </source>
</evidence>
<sequence length="572" mass="63358">MIQASLARCWIEVDGVLMLMGFSTLLIPVAEYADTVQWHLEISERQEINPWDLCDKIPIRYKATWAKGSSLSTICEKRAYLGTGMRTFINLGTTKSRDRCGWTALKSSKRQPILHSFTVGIANAGPANFGMTGTATFTFAKQSLTQTIEKNYSLILEAAKGQLACLYDASECRAWMVPTTSLLLEMIHLHVRVKGNYNSDDLPIAEKVWDGDQAAYEAMVGKESLLLRRKVTSRNDGSEVILVKAPLSTLSSTASTSGGSERLNPAVGTVNTHEASKDVEAQDRQVLNSNGGGGNKSTICLETMVETAVDKSTKDEDYLEHFVTKLGKRISEPTGQVKQQKKPPKMLKPLPGPDSQDTAKVSPGTCQFADLVDYLYGPIQRAKHQRSSKPLFALGRPYMHGWELMDVVSLDADIRGKQHILKSSAGRWPEMLEGIPTFFAADMENIIDIDDTSSCLDCRSVPKGRDLLAIQSRSLYKLSAKNGYAVPRDELSSLKIAKKLWWNPDPNPFEDCHASASSSTKNCWTGRLQNRLQSRPKTGLWKRGHRVHEDGVVVFGRRKDLPTLKAGELQHA</sequence>
<reference evidence="2 3" key="1">
    <citation type="submission" date="2024-06" db="EMBL/GenBank/DDBJ databases">
        <title>Complete genome of Phlyctema vagabunda strain 19-DSS-EL-015.</title>
        <authorList>
            <person name="Fiorenzani C."/>
        </authorList>
    </citation>
    <scope>NUCLEOTIDE SEQUENCE [LARGE SCALE GENOMIC DNA]</scope>
    <source>
        <strain evidence="2 3">19-DSS-EL-015</strain>
    </source>
</reference>
<evidence type="ECO:0000313" key="2">
    <source>
        <dbReference type="EMBL" id="KAL3420261.1"/>
    </source>
</evidence>
<feature type="region of interest" description="Disordered" evidence="1">
    <location>
        <begin position="331"/>
        <end position="361"/>
    </location>
</feature>
<organism evidence="2 3">
    <name type="scientific">Phlyctema vagabunda</name>
    <dbReference type="NCBI Taxonomy" id="108571"/>
    <lineage>
        <taxon>Eukaryota</taxon>
        <taxon>Fungi</taxon>
        <taxon>Dikarya</taxon>
        <taxon>Ascomycota</taxon>
        <taxon>Pezizomycotina</taxon>
        <taxon>Leotiomycetes</taxon>
        <taxon>Helotiales</taxon>
        <taxon>Dermateaceae</taxon>
        <taxon>Phlyctema</taxon>
    </lineage>
</organism>
<dbReference type="EMBL" id="JBFCZG010000007">
    <property type="protein sequence ID" value="KAL3420261.1"/>
    <property type="molecule type" value="Genomic_DNA"/>
</dbReference>
<evidence type="ECO:0000256" key="1">
    <source>
        <dbReference type="SAM" id="MobiDB-lite"/>
    </source>
</evidence>